<keyword evidence="9" id="KW-1185">Reference proteome</keyword>
<dbReference type="OrthoDB" id="383714at2"/>
<dbReference type="Pfam" id="PF09479">
    <property type="entry name" value="Flg_new"/>
    <property type="match status" value="2"/>
</dbReference>
<evidence type="ECO:0000256" key="1">
    <source>
        <dbReference type="ARBA" id="ARBA00004196"/>
    </source>
</evidence>
<evidence type="ECO:0000313" key="8">
    <source>
        <dbReference type="EMBL" id="CDR30340.1"/>
    </source>
</evidence>
<dbReference type="SUPFAM" id="SSF53850">
    <property type="entry name" value="Periplasmic binding protein-like II"/>
    <property type="match status" value="1"/>
</dbReference>
<keyword evidence="3" id="KW-0813">Transport</keyword>
<feature type="domain" description="Solute-binding protein family 5" evidence="7">
    <location>
        <begin position="292"/>
        <end position="705"/>
    </location>
</feature>
<dbReference type="KEGG" id="aoc:Aocu_02670"/>
<reference evidence="9" key="1">
    <citation type="submission" date="2014-05" db="EMBL/GenBank/DDBJ databases">
        <authorList>
            <person name="Kube M."/>
        </authorList>
    </citation>
    <scope>NUCLEOTIDE SEQUENCE [LARGE SCALE GENOMIC DNA]</scope>
</reference>
<evidence type="ECO:0000256" key="2">
    <source>
        <dbReference type="ARBA" id="ARBA00005695"/>
    </source>
</evidence>
<evidence type="ECO:0000256" key="5">
    <source>
        <dbReference type="SAM" id="MobiDB-lite"/>
    </source>
</evidence>
<accession>A0A061A8Y0</accession>
<organism evidence="8 9">
    <name type="scientific">Acholeplasma oculi</name>
    <dbReference type="NCBI Taxonomy" id="35623"/>
    <lineage>
        <taxon>Bacteria</taxon>
        <taxon>Bacillati</taxon>
        <taxon>Mycoplasmatota</taxon>
        <taxon>Mollicutes</taxon>
        <taxon>Acholeplasmatales</taxon>
        <taxon>Acholeplasmataceae</taxon>
        <taxon>Acholeplasma</taxon>
    </lineage>
</organism>
<dbReference type="PANTHER" id="PTHR30290:SF10">
    <property type="entry name" value="PERIPLASMIC OLIGOPEPTIDE-BINDING PROTEIN-RELATED"/>
    <property type="match status" value="1"/>
</dbReference>
<dbReference type="InterPro" id="IPR039424">
    <property type="entry name" value="SBP_5"/>
</dbReference>
<feature type="signal peptide" evidence="6">
    <location>
        <begin position="1"/>
        <end position="21"/>
    </location>
</feature>
<dbReference type="EMBL" id="LK028559">
    <property type="protein sequence ID" value="CDR30340.1"/>
    <property type="molecule type" value="Genomic_DNA"/>
</dbReference>
<dbReference type="InParanoid" id="A0A061A8Y0"/>
<evidence type="ECO:0000259" key="7">
    <source>
        <dbReference type="Pfam" id="PF00496"/>
    </source>
</evidence>
<evidence type="ECO:0000256" key="6">
    <source>
        <dbReference type="SAM" id="SignalP"/>
    </source>
</evidence>
<dbReference type="RefSeq" id="WP_045748902.1">
    <property type="nucleotide sequence ID" value="NZ_FUZK01000002.1"/>
</dbReference>
<evidence type="ECO:0000256" key="4">
    <source>
        <dbReference type="ARBA" id="ARBA00022729"/>
    </source>
</evidence>
<comment type="similarity">
    <text evidence="2">Belongs to the bacterial solute-binding protein 5 family.</text>
</comment>
<dbReference type="PROSITE" id="PS51257">
    <property type="entry name" value="PROKAR_LIPOPROTEIN"/>
    <property type="match status" value="1"/>
</dbReference>
<name>A0A061A8Y0_9MOLU</name>
<dbReference type="STRING" id="35623.Aocu_02670"/>
<keyword evidence="4 6" id="KW-0732">Signal</keyword>
<dbReference type="GO" id="GO:1904680">
    <property type="term" value="F:peptide transmembrane transporter activity"/>
    <property type="evidence" value="ECO:0007669"/>
    <property type="project" value="TreeGrafter"/>
</dbReference>
<dbReference type="Gene3D" id="3.90.76.10">
    <property type="entry name" value="Dipeptide-binding Protein, Domain 1"/>
    <property type="match status" value="1"/>
</dbReference>
<dbReference type="GO" id="GO:0030313">
    <property type="term" value="C:cell envelope"/>
    <property type="evidence" value="ECO:0007669"/>
    <property type="project" value="UniProtKB-SubCell"/>
</dbReference>
<evidence type="ECO:0000313" key="9">
    <source>
        <dbReference type="Proteomes" id="UP000032434"/>
    </source>
</evidence>
<dbReference type="InterPro" id="IPR042229">
    <property type="entry name" value="Listeria/Bacterioides_rpt_sf"/>
</dbReference>
<dbReference type="PANTHER" id="PTHR30290">
    <property type="entry name" value="PERIPLASMIC BINDING COMPONENT OF ABC TRANSPORTER"/>
    <property type="match status" value="1"/>
</dbReference>
<protein>
    <submittedName>
        <fullName evidence="8">Oligopeptide ABC transport system, extracellular solute-binding protein OppA</fullName>
    </submittedName>
</protein>
<feature type="chain" id="PRO_5001593161" evidence="6">
    <location>
        <begin position="22"/>
        <end position="903"/>
    </location>
</feature>
<dbReference type="InterPro" id="IPR013378">
    <property type="entry name" value="InlB-like_B-rpt"/>
</dbReference>
<evidence type="ECO:0000256" key="3">
    <source>
        <dbReference type="ARBA" id="ARBA00022448"/>
    </source>
</evidence>
<dbReference type="Proteomes" id="UP000032434">
    <property type="component" value="Chromosome 1"/>
</dbReference>
<dbReference type="GO" id="GO:0015833">
    <property type="term" value="P:peptide transport"/>
    <property type="evidence" value="ECO:0007669"/>
    <property type="project" value="TreeGrafter"/>
</dbReference>
<dbReference type="Pfam" id="PF00496">
    <property type="entry name" value="SBP_bac_5"/>
    <property type="match status" value="1"/>
</dbReference>
<dbReference type="Gene3D" id="3.40.190.10">
    <property type="entry name" value="Periplasmic binding protein-like II"/>
    <property type="match status" value="1"/>
</dbReference>
<dbReference type="NCBIfam" id="TIGR02543">
    <property type="entry name" value="List_Bact_rpt"/>
    <property type="match status" value="1"/>
</dbReference>
<dbReference type="AlphaFoldDB" id="A0A061A8Y0"/>
<dbReference type="HOGENOM" id="CLU_320987_0_0_14"/>
<dbReference type="InterPro" id="IPR000914">
    <property type="entry name" value="SBP_5_dom"/>
</dbReference>
<dbReference type="PATRIC" id="fig|35623.3.peg.267"/>
<proteinExistence type="inferred from homology"/>
<feature type="region of interest" description="Disordered" evidence="5">
    <location>
        <begin position="30"/>
        <end position="57"/>
    </location>
</feature>
<gene>
    <name evidence="8" type="primary">oppA2</name>
    <name evidence="8" type="ORF">Aocu_02670</name>
</gene>
<dbReference type="Gene3D" id="2.60.40.4270">
    <property type="entry name" value="Listeria-Bacteroides repeat domain"/>
    <property type="match status" value="2"/>
</dbReference>
<sequence>MLKKLFALGLVALLGLLAACAAPKVTVTFDSQGGSPVDPQTVDSGSTLVEPEDPTKEGDATTAYTFTGWYTTAAATGEEFTFDTPVTADMTLYAGWTTQVVVRFNTKTSASVPTQYLPSEGGSVSAPTPPTREGYRFGGWFRGKAGLTWLEPQAVSFPLEVTAGLTLFAYWEPLNSKAVNYADAETYTTSVTEGTSLILNPLTYQWSHEDAFIDMLSTSLYTTEVDWAKAIADGAADYIGDFTKVVDREFSIEAFDYRQIKVGATNFPIDADGNEHLTPDGGYDRLNAPTINSTSWTYNIRQDMKFEDGLAITADTYEYTLKQYLDPQQNNYRSTIFYQDGSETNGAPIVNAAEYRKQVVNETTVAWSSVGFEKLGTYSFKLTFWKPVSQSAAVGYGNNFRLVHPTAYAASLTNGINSTYGTPDSPYVSYGSYVIKSWDENQMLVFNKNYDYVAKETINYKSQVVQIVEDIATQTQLFEQGVLSVLGLSNSNYAAYAEADNLFRSWSGYPQYITMNLAGSRKVENGHEQPEIMFDKRFRQAMLFGFDRNYYASSVYAPNVPSLLPIPSDAKAYLQDPLLFGESPQHLAVLEKHNIDPSTNGYIPERAVQLFDAAYADWLTAGNTGPVVLKYVASNSTELNVALANYLESSYELLFNGAGFNPLAPAKFDIQIQWGNQATTSAAQRDWEFDIALLNVGFGSSVGSQWQYPFIAFIGADLGGANLGLSQPYDLSQPLYEDDWVEGNMAEYYTSEITVDLTNTYNYLLEIKDDEDVLPEYLLLLEKLEETEDKEAGIYKGTNGWLAFFNVGNTPWDATAAEPFVGATQDIWNMLAAFEDIFLEHVSMIPTVTRADAVVYKSNVVVTWPQYSLAFGWGSNRYRYLNTDADFENGIYNTYKAAFEAQA</sequence>
<comment type="subcellular location">
    <subcellularLocation>
        <location evidence="1">Cell envelope</location>
    </subcellularLocation>
</comment>
<dbReference type="Gene3D" id="3.10.105.10">
    <property type="entry name" value="Dipeptide-binding Protein, Domain 3"/>
    <property type="match status" value="1"/>
</dbReference>